<evidence type="ECO:0000313" key="7">
    <source>
        <dbReference type="EMBL" id="WFD35255.1"/>
    </source>
</evidence>
<evidence type="ECO:0000259" key="6">
    <source>
        <dbReference type="SMART" id="SM01383"/>
    </source>
</evidence>
<dbReference type="FunFam" id="2.40.50.140:FF:000020">
    <property type="entry name" value="60S ribosomal protein L2"/>
    <property type="match status" value="1"/>
</dbReference>
<feature type="compositionally biased region" description="Polar residues" evidence="4">
    <location>
        <begin position="219"/>
        <end position="230"/>
    </location>
</feature>
<dbReference type="SUPFAM" id="SSF50104">
    <property type="entry name" value="Translation proteins SH3-like domain"/>
    <property type="match status" value="1"/>
</dbReference>
<evidence type="ECO:0000256" key="2">
    <source>
        <dbReference type="ARBA" id="ARBA00022980"/>
    </source>
</evidence>
<evidence type="ECO:0000256" key="4">
    <source>
        <dbReference type="SAM" id="MobiDB-lite"/>
    </source>
</evidence>
<proteinExistence type="inferred from homology"/>
<evidence type="ECO:0000256" key="1">
    <source>
        <dbReference type="ARBA" id="ARBA00005636"/>
    </source>
</evidence>
<dbReference type="AlphaFoldDB" id="A0AAF0EUF9"/>
<dbReference type="SMART" id="SM01382">
    <property type="entry name" value="Ribosomal_L2_C"/>
    <property type="match status" value="1"/>
</dbReference>
<dbReference type="PANTHER" id="PTHR13691">
    <property type="entry name" value="RIBOSOMAL PROTEIN L2"/>
    <property type="match status" value="1"/>
</dbReference>
<dbReference type="InterPro" id="IPR002171">
    <property type="entry name" value="Ribosomal_uL2"/>
</dbReference>
<dbReference type="EMBL" id="CP119879">
    <property type="protein sequence ID" value="WFD35255.1"/>
    <property type="molecule type" value="Genomic_DNA"/>
</dbReference>
<dbReference type="FunFam" id="2.30.30.30:FF:000006">
    <property type="entry name" value="60S ribosomal protein L8"/>
    <property type="match status" value="1"/>
</dbReference>
<dbReference type="PROSITE" id="PS00467">
    <property type="entry name" value="RIBOSOMAL_L2"/>
    <property type="match status" value="1"/>
</dbReference>
<feature type="domain" description="Large ribosomal subunit protein uL2 RNA-binding" evidence="6">
    <location>
        <begin position="2"/>
        <end position="89"/>
    </location>
</feature>
<accession>A0AAF0EUF9</accession>
<dbReference type="Gene3D" id="2.30.30.30">
    <property type="match status" value="1"/>
</dbReference>
<dbReference type="GO" id="GO:0002181">
    <property type="term" value="P:cytoplasmic translation"/>
    <property type="evidence" value="ECO:0007669"/>
    <property type="project" value="TreeGrafter"/>
</dbReference>
<keyword evidence="2 7" id="KW-0689">Ribosomal protein</keyword>
<dbReference type="InterPro" id="IPR014726">
    <property type="entry name" value="Ribosomal_uL2_dom3"/>
</dbReference>
<dbReference type="Gene3D" id="4.10.950.10">
    <property type="entry name" value="Ribosomal protein L2, domain 3"/>
    <property type="match status" value="1"/>
</dbReference>
<dbReference type="Pfam" id="PF03947">
    <property type="entry name" value="Ribosomal_L2_C"/>
    <property type="match status" value="1"/>
</dbReference>
<evidence type="ECO:0000313" key="8">
    <source>
        <dbReference type="Proteomes" id="UP001219933"/>
    </source>
</evidence>
<dbReference type="InterPro" id="IPR022671">
    <property type="entry name" value="Ribosomal_uL2_CS"/>
</dbReference>
<keyword evidence="8" id="KW-1185">Reference proteome</keyword>
<dbReference type="InterPro" id="IPR008991">
    <property type="entry name" value="Translation_prot_SH3-like_sf"/>
</dbReference>
<dbReference type="Pfam" id="PF00181">
    <property type="entry name" value="Ribosomal_L2_N"/>
    <property type="match status" value="1"/>
</dbReference>
<name>A0AAF0EUF9_9BASI</name>
<feature type="domain" description="Large ribosomal subunit protein uL2 C-terminal" evidence="5">
    <location>
        <begin position="95"/>
        <end position="230"/>
    </location>
</feature>
<reference evidence="7" key="1">
    <citation type="submission" date="2023-03" db="EMBL/GenBank/DDBJ databases">
        <title>Mating type loci evolution in Malassezia.</title>
        <authorList>
            <person name="Coelho M.A."/>
        </authorList>
    </citation>
    <scope>NUCLEOTIDE SEQUENCE</scope>
    <source>
        <strain evidence="7">CBS 11721</strain>
    </source>
</reference>
<dbReference type="InterPro" id="IPR022669">
    <property type="entry name" value="Ribosomal_uL2_C"/>
</dbReference>
<dbReference type="GO" id="GO:0022625">
    <property type="term" value="C:cytosolic large ribosomal subunit"/>
    <property type="evidence" value="ECO:0007669"/>
    <property type="project" value="TreeGrafter"/>
</dbReference>
<organism evidence="7 8">
    <name type="scientific">Malassezia cuniculi</name>
    <dbReference type="NCBI Taxonomy" id="948313"/>
    <lineage>
        <taxon>Eukaryota</taxon>
        <taxon>Fungi</taxon>
        <taxon>Dikarya</taxon>
        <taxon>Basidiomycota</taxon>
        <taxon>Ustilaginomycotina</taxon>
        <taxon>Malasseziomycetes</taxon>
        <taxon>Malasseziales</taxon>
        <taxon>Malasseziaceae</taxon>
        <taxon>Malassezia</taxon>
    </lineage>
</organism>
<dbReference type="FunFam" id="4.10.950.10:FF:000002">
    <property type="entry name" value="60S ribosomal protein L2"/>
    <property type="match status" value="1"/>
</dbReference>
<keyword evidence="3" id="KW-0687">Ribonucleoprotein</keyword>
<dbReference type="InterPro" id="IPR023672">
    <property type="entry name" value="Ribosomal_uL2_arc_euk"/>
</dbReference>
<dbReference type="NCBIfam" id="NF007180">
    <property type="entry name" value="PRK09612.1"/>
    <property type="match status" value="1"/>
</dbReference>
<dbReference type="InterPro" id="IPR012340">
    <property type="entry name" value="NA-bd_OB-fold"/>
</dbReference>
<dbReference type="PIRSF" id="PIRSF002158">
    <property type="entry name" value="Ribosomal_L2"/>
    <property type="match status" value="1"/>
</dbReference>
<dbReference type="GO" id="GO:0003723">
    <property type="term" value="F:RNA binding"/>
    <property type="evidence" value="ECO:0007669"/>
    <property type="project" value="InterPro"/>
</dbReference>
<evidence type="ECO:0000259" key="5">
    <source>
        <dbReference type="SMART" id="SM01382"/>
    </source>
</evidence>
<evidence type="ECO:0000256" key="3">
    <source>
        <dbReference type="ARBA" id="ARBA00023274"/>
    </source>
</evidence>
<dbReference type="Proteomes" id="UP001219933">
    <property type="component" value="Chromosome 3"/>
</dbReference>
<sequence>MGRVIRSQRKSGGIFTAHTKHNKAPAKLRALDYAERNGYVRGLVKDIIHDAGRGAPLARVVFRDPYRYKMRTETFIAPEGLHTGQFVYCGKKATLSVGNVLPLASCPEGTIICNVEEKTGDRGALARTSGNYATVIGHDADGLVTRVRLPSGAKKTLSSLSRATVGIVAGGGRIDKPLLKAGRAFHKYKVKRNSWPRTRGVAMNPVDHPHGGGNHQHIGHSSTVKRQSVPGQKVGLVAARRTGLHRGTVKVRDA</sequence>
<dbReference type="Gene3D" id="2.40.50.140">
    <property type="entry name" value="Nucleic acid-binding proteins"/>
    <property type="match status" value="1"/>
</dbReference>
<feature type="region of interest" description="Disordered" evidence="4">
    <location>
        <begin position="207"/>
        <end position="230"/>
    </location>
</feature>
<dbReference type="GO" id="GO:0003735">
    <property type="term" value="F:structural constituent of ribosome"/>
    <property type="evidence" value="ECO:0007669"/>
    <property type="project" value="InterPro"/>
</dbReference>
<dbReference type="SMART" id="SM01383">
    <property type="entry name" value="Ribosomal_L2"/>
    <property type="match status" value="1"/>
</dbReference>
<dbReference type="InterPro" id="IPR014722">
    <property type="entry name" value="Rib_uL2_dom2"/>
</dbReference>
<gene>
    <name evidence="7" type="primary">RPL2</name>
    <name evidence="7" type="ORF">MCUN1_002106</name>
</gene>
<comment type="similarity">
    <text evidence="1">Belongs to the universal ribosomal protein uL2 family.</text>
</comment>
<dbReference type="SUPFAM" id="SSF50249">
    <property type="entry name" value="Nucleic acid-binding proteins"/>
    <property type="match status" value="1"/>
</dbReference>
<dbReference type="PANTHER" id="PTHR13691:SF16">
    <property type="entry name" value="LARGE RIBOSOMAL SUBUNIT PROTEIN UL2"/>
    <property type="match status" value="1"/>
</dbReference>
<dbReference type="InterPro" id="IPR022666">
    <property type="entry name" value="Ribosomal_uL2_RNA-bd_dom"/>
</dbReference>
<protein>
    <submittedName>
        <fullName evidence="7">60S ribosomal protein L2</fullName>
    </submittedName>
</protein>